<evidence type="ECO:0000256" key="3">
    <source>
        <dbReference type="ARBA" id="ARBA00011655"/>
    </source>
</evidence>
<dbReference type="FunFam" id="1.20.58.1120:FF:000013">
    <property type="entry name" value="Dynein heavy chain-like protein"/>
    <property type="match status" value="1"/>
</dbReference>
<dbReference type="CDD" id="cd00009">
    <property type="entry name" value="AAA"/>
    <property type="match status" value="2"/>
</dbReference>
<dbReference type="Proteomes" id="UP000279236">
    <property type="component" value="Unassembled WGS sequence"/>
</dbReference>
<dbReference type="Pfam" id="PF08393">
    <property type="entry name" value="DHC_N2"/>
    <property type="match status" value="1"/>
</dbReference>
<evidence type="ECO:0000256" key="14">
    <source>
        <dbReference type="ARBA" id="ARBA00033439"/>
    </source>
</evidence>
<dbReference type="InterPro" id="IPR003593">
    <property type="entry name" value="AAA+_ATPase"/>
</dbReference>
<dbReference type="Gene3D" id="3.40.50.300">
    <property type="entry name" value="P-loop containing nucleotide triphosphate hydrolases"/>
    <property type="match status" value="5"/>
</dbReference>
<dbReference type="InterPro" id="IPR041658">
    <property type="entry name" value="AAA_lid_11"/>
</dbReference>
<evidence type="ECO:0000256" key="9">
    <source>
        <dbReference type="ARBA" id="ARBA00022840"/>
    </source>
</evidence>
<dbReference type="InterPro" id="IPR042222">
    <property type="entry name" value="Dynein_2_N"/>
</dbReference>
<dbReference type="InterPro" id="IPR043157">
    <property type="entry name" value="Dynein_AAA1S"/>
</dbReference>
<dbReference type="GO" id="GO:0005858">
    <property type="term" value="C:axonemal dynein complex"/>
    <property type="evidence" value="ECO:0007669"/>
    <property type="project" value="TreeGrafter"/>
</dbReference>
<dbReference type="Gene3D" id="1.20.58.1120">
    <property type="match status" value="1"/>
</dbReference>
<dbReference type="InterPro" id="IPR041228">
    <property type="entry name" value="Dynein_C"/>
</dbReference>
<evidence type="ECO:0000256" key="4">
    <source>
        <dbReference type="ARBA" id="ARBA00022197"/>
    </source>
</evidence>
<dbReference type="FunFam" id="1.20.920.20:FF:000002">
    <property type="entry name" value="Cytoplasmic dynein 1 heavy chain"/>
    <property type="match status" value="1"/>
</dbReference>
<dbReference type="GO" id="GO:0003006">
    <property type="term" value="P:developmental process involved in reproduction"/>
    <property type="evidence" value="ECO:0007669"/>
    <property type="project" value="UniProtKB-ARBA"/>
</dbReference>
<dbReference type="FunFam" id="1.10.8.710:FF:000005">
    <property type="entry name" value="Cytoplasmic dynein heavy chain 1"/>
    <property type="match status" value="1"/>
</dbReference>
<dbReference type="FunFam" id="3.20.180.20:FF:000002">
    <property type="entry name" value="Cytoplasmic dynein heavy chain 1"/>
    <property type="match status" value="1"/>
</dbReference>
<dbReference type="InterPro" id="IPR013594">
    <property type="entry name" value="Dynein_heavy_tail"/>
</dbReference>
<sequence length="4611" mass="520111">MASPSHDEGEAFATAHSGALTFDVSVFRTYLASLLPPVMAATRQELEHGLFDDPNFDEKAQRFAFDAGCQVVYVTKERYLDVDEEDQPISRIAYQLHLPPTPPHSANVLSTLALIKTSPTLDSMLPLGAQLHFMQLSSSAAPLLVADSGLASGPPTVISTPTSSQATPYDGLHSLVHWGVAPWFDSYVASKGNLTDGTTAPKGKKGQDAQMGVPVTKKKFAELELSLLHLKQNVEIPEVHLSVHPAIRKAVAQCQANGQRLSVDAVEPASLLADPAFLNKLQADVNSWIKEIQTVTKLSRDVSSGTASQEINFWLSMEHALEGIEAQLKGDEVTLALDVLKHAKRFHATVSFIADTGIKEAADLVHKHNILMKDFPLDELLAATDLEKIQEAVYLIFAHINKKLKLSPYPIRGILPLVEAISSDFNDQLLRVLGAQRLMYMDYGKFEDVMSVTAEVFSAWDENIKDFTNVAREVMRKRQEKFISIKINPAHAKLHERITYLRAFRRSHDQLRVMTSSTRNFSGLGNDIPFDIDMEEEVRIAFDSVKNVDVLDVTPEGSEIWYTAEVAYNDRVARIENQIISRLRDKLATTKTAQEMFRVFSKFNTLFVRPKIRGAIQEYQTRLIDSVKDDIRELRQKFTANYRHSQAYHMSQLRDLPSVSSAIIWARQIERQLLTYMKRVEDVLGRGWESYAEGQKLQVESASFRAKLDTKPLYDAWIAEITRRGNLTVNGRLFDIIRSRATATSAQGQLQLIVQFDPQVVALFKEVRALIWLGFPVPLTITHRAKDAKRVYPHAVSLMESVRMYTQTLDLIDQNPDIAILLASYRNHAQQMIGRGINMQWDHLVNAYDTHRFLPGSDSRESRHFVYVREFASVVSLLQDKSAALIDISKDISRIVEELGTCDYRAEAFSALLGQVQKTLNLEGYSNLDAWVSKLNERIDVVLSRRLEQAIGTWCEEFSKADEAQDGDQETTSAEEASKSSELAIKPLVYEVRIRNQVIYLDPPIELARQEWLSQFQSALGVVCNLNCIRSSRYEISLQVDEATAEETTYMSLLTSRTELPLDKPLSLIERKVQTVSAYVDKWLQFQSLWDLEAEYVYGRLGDSLADWDQLLSDIRQARSTFDTTDTRKDFGVCIIDYANAQSKVNAKYDSWQRDLLAKYGAKLGMTMKEVYAAILKARTDLESHAIEGSSTAQVVSFITFVQDLKRKVETWGPEIEQFSAGQKTLERQRYTFPSDWLYVDQIQGEWSAFSELLKRKDDSIKEQVAGLQLKIVAEDKVVDGRIRDFVAEWEANKPLQGNIKADMAINTLNAFEARLTQLHDDYGLICRAKEALDLEQSKDERLQPVTEELRDLKTVWTALTGIWGRLNQLREMLWSAVQPRKLRQELDSILASTRDLPSRMRQYAAFEFVQETVRSLLKSNILISELKSEALRERHWSKLYKGLRLPAGHNPLSMTLGQVYDLDLQKNQVVIKDIVTQAQGEMALEEFLRQVRETWTSYTLDLVNYQNKCRLIKGWDELFNKCGEHLNSLQAMKLSPYYRVFEEEAASWEEKLNRVHVLFDVWIDVQRQWVYLEGIFSGSADIKHLLPVESSRFQNINSEFLSVMKKVYKSPFVLDVLNIPGIQKNLERLADLLTKIQKALGEYLEKERSSFPRFYFVGDEDLLEIIGNSKDIHRVMKHLKKMFAGISILHLDEEATQILAFASREGEEVAFRQPIMLKDYPKINDWLAKIESEMRLSLAALLFSAVKDLKEIFRVDAELVPEGLLQWIGAFPAQLVVLAVQIAWTELVEMSMTNKNLKSALELVSRMLDLLADTVLQDIPVLQRRKCEHLITELVHQRDAIRALIASGTNTVDSFDWLYYMRFYLNESVDDPLARLEVRMADAVFPYGYEYLGIPDRLVQTPLTDRCYLTLTQALDNQLGGSPFGPAGTGKTESVKSLGVQLGRFVLVFCCDETFDFQAMGRIFIGLCQVGAWGCFDEFNRLEERILSAVSQQVQSIQQGLALAVTDPDVQVELVGKKLKINSRTGIFITMNPGYAGRSNLPDNLKKLFRSMAMTRPDQELIAQVLLFSKGFRTAEVLASKIVPFFNLCSEQLSAQPHYDFGLRALKSVLASAGILKRDRHLSTAADDDTPDDITEQQIMIQSVMETIVPKLVADDVPLLRALVEDVFPGVAYVPVDLNILKAKISEVCAERRLVVGDAWLDKVIQLYQIQNISHGLMMVGPSGSGKSQAWQVLLAALERVDGVEGASYVIDPKAIDKEALYGTLDPTTREWNDGLFTHILRKIVDNVRGETAKRHWIIFDGDVDPEWVENLNSVLDDNKLLTLPNGERLNLPPNVRVMFEVEHLRYATLATVSRCGMIWFSEEVIDVDMLCRHHLNLLATEPISASDEDVLEYGADAAAQQMETQRAVVSILEPFFASDGLIHGALEFAAKSEHIMDFTAVRAINTLFSLLKATSRNIIEYNVRHSDFPLPADKVDAYVKRRLLLNVIWSFVGDSRLELRAELGEQLRLTSGIETPTMVPGTSLIDYDVNVATAEWISWQSRVPTIEVETHAITSADVVIPTVDTVRHEEVLYSWLAEHKPLILCGPPGSGKTMTLFSALRKLSNLEVVGLNFSSATTPELILKTFEQYCEYRKTPNGVVLAPTQIGRWLVVFCDEINLPATDKYGTQRVISFIRQLMERNGFWRSSDLSWVTLERIQFVGACNPPTDPGRVPLSHRFMRHAPVVMVDYPGEISLKQIYGTFNRALLKVVPNLRGHSDSLTDAMVAFYMASQKRFTADVQAHYIYSPRELTRWARGIYEAIKPLETLSLEGLVRVWAHEGLRLFQDRLVAENEKKWTDEVLDETAIRHFPSANVSEALVRPILYSNWTSKNYIPVDREQLREYTKARLKVFHEEELDVPLVLFNDVLDHVLRIDRVFRQIQGHLLLIGVSGGGKTTLSRFVAWMNGLSIFQIKVSNKYTGADFDDDLRTVLRRAGCKGEKICFIMDESNVLDAGFLERMNTLLANAEVPGLFEGDEHAALMTACKEGSQRDGLMLDSHEELYRWFTQQVARNLHVVFTMNPPANGLATRAATSPALFNRCVLDWFGDWSDQALYQVGYEFTSTLDLDSSTAYHAPQQFPVAYRDLTIPPNHRQAVINAMVYVHQSMQAITAKLAKRQGKYNHITPRHFLDFINHYVRLFTEKKEDLEEQQRHLNVGLDKLRATVTQVEELRHSLAAKRSQLQSKNAEANLKLRQMVADQQEAEAKKAASVEIRAALEEQDAYIQQRSEIVREDLAQAEPAVLDALAAVSNIKKQHLSEVRSMANPPEAVKMAMESACTVLGHQVENWKSVQSIIRRDDFISSIQNFDTQKMTKTIRDRMMREYISRPAFNFETVNRASRACGPLVQWVIAQVRFSEILDKVAPLREEVASLEEQAETTKQQAAIVEETVAELEDSIAGYKEEYALLISETQSIKSEMDRVQSKVDRSMTLLQSLSSEQSRWDAGSKTFETEMGTIVGDVLISAAFLAYSGFFDQHYRDTMRNTWMEHLSEASIRFKTDLALAEFLSTADERLAWQSNSLPADSLCVENAVMLKRYNRYPLIVDPTGQATAFLQNEYRDRKITVTSFLDEAFLKNLESALRFGNPLLIQDVENLDPILNSVLNRELRRTGGRVLIRIGNQDIDFSPSFTMFLSTRDPSVEFSPDICSRVTFVNFTMTRGSLQTQALDKVLKVERPEIDQKRTDLMKLQGEFRLRLRHLERALLQALNESTGSILDDDKVIETLEVLKKEAAEVTRKVEDTDVVMKEVENVTAEYLPLASACSSIYFTLEQLATVNHFYQFSLDYFLDIFDYVLHHNPNLKGVTDLDARKDTLLNDLFLVTYRRTSRSLLHADYMVLATTLAKLRISRGDFGSALQDEIDTLLEVPSGQDGDHAHVTLEQRRILDSHLGHETSKALEAHIASNAAEWLAFMSSPEAERNVPWAWAEADNIITAARRLVLVKLFRPDRMVQALAQFADKAFDTDLASQSEYDLGDIVQNQVKPTNPLALASAPGYDASYRIENLCRTLGVKWTSVAMGSVEGFTLADQAIANAARTGSWVLLKNVHLAPGWLAQLEKRLHSLSPAMGFRLFLTMETNPVIPVNILRQSRIIMNEPPPGIRANLLDTLRGLPTARLSTGPAEKARLLFLLAWLHAVVQERLRYLPLGWSKSYEFNDSDFDAAFKTIDSWINSLAKGKANVDPGQIPWVALRTLIKQAVYGGRVDSDYDQRVLDAFVDAIFTPRAYDPDFALVNLPENPLIVPDGTQMSQFIAWAHALPENEPPSWLSLPGTAERVIAAAQGNATVVKLRKMRTTDDDEDDINPTVAANEGRPAWMTTLKANAEEWLEALPKTLSTPPTVLDPLSRFFGREAWTGRLLLQRVRKDLSDLVHVCDGSMKQTNELRALLTDLNRGNVPPHWAKFKMPRGTSVNQYIADLVARLAQLERIATQGATGGNGIWLGGLFQPEAYITATRQAAAHAQGWSLEQLALSLKIEEPTAVADGFVIEGLKLHGASWGEGKIVLNDGQVVALGPSQLVWTRRDMGETLSAAAEAGTVNLPVYLNGDRSEVLFSADLVADVAGSVVAERGACVTAV</sequence>
<dbReference type="Gene3D" id="3.10.490.20">
    <property type="match status" value="1"/>
</dbReference>
<dbReference type="Gene3D" id="3.20.180.20">
    <property type="entry name" value="Dynein heavy chain, N-terminal domain 2"/>
    <property type="match status" value="1"/>
</dbReference>
<dbReference type="PANTHER" id="PTHR46532">
    <property type="entry name" value="MALE FERTILITY FACTOR KL5"/>
    <property type="match status" value="1"/>
</dbReference>
<dbReference type="PANTHER" id="PTHR46532:SF4">
    <property type="entry name" value="AAA+ ATPASE DOMAIN-CONTAINING PROTEIN"/>
    <property type="match status" value="1"/>
</dbReference>
<evidence type="ECO:0000259" key="16">
    <source>
        <dbReference type="SMART" id="SM00382"/>
    </source>
</evidence>
<dbReference type="Pfam" id="PF12781">
    <property type="entry name" value="AAA_9"/>
    <property type="match status" value="1"/>
</dbReference>
<dbReference type="InterPro" id="IPR042219">
    <property type="entry name" value="AAA_lid_11_sf"/>
</dbReference>
<keyword evidence="9" id="KW-0067">ATP-binding</keyword>
<dbReference type="FunFam" id="3.10.490.20:FF:000004">
    <property type="entry name" value="Cytoplasmic dynein heavy chain 2"/>
    <property type="match status" value="1"/>
</dbReference>
<dbReference type="Pfam" id="PF08385">
    <property type="entry name" value="DHC_N1"/>
    <property type="match status" value="1"/>
</dbReference>
<evidence type="ECO:0000256" key="12">
    <source>
        <dbReference type="ARBA" id="ARBA00023175"/>
    </source>
</evidence>
<evidence type="ECO:0000313" key="17">
    <source>
        <dbReference type="EMBL" id="RSH83347.1"/>
    </source>
</evidence>
<dbReference type="FunFam" id="1.10.8.720:FF:000003">
    <property type="entry name" value="Cytoplasmic dynein heavy chain 2"/>
    <property type="match status" value="1"/>
</dbReference>
<keyword evidence="12" id="KW-0505">Motor protein</keyword>
<dbReference type="OrthoDB" id="447173at2759"/>
<dbReference type="Pfam" id="PF22597">
    <property type="entry name" value="DYN_lid"/>
    <property type="match status" value="1"/>
</dbReference>
<dbReference type="Gene3D" id="1.10.472.130">
    <property type="match status" value="1"/>
</dbReference>
<feature type="coiled-coil region" evidence="15">
    <location>
        <begin position="3185"/>
        <end position="3247"/>
    </location>
</feature>
<dbReference type="Gene3D" id="1.20.920.30">
    <property type="match status" value="1"/>
</dbReference>
<feature type="domain" description="AAA+ ATPase" evidence="16">
    <location>
        <begin position="2580"/>
        <end position="2730"/>
    </location>
</feature>
<accession>A0A427XX17</accession>
<dbReference type="Pfam" id="PF12775">
    <property type="entry name" value="AAA_7"/>
    <property type="match status" value="1"/>
</dbReference>
<comment type="caution">
    <text evidence="17">The sequence shown here is derived from an EMBL/GenBank/DDBJ whole genome shotgun (WGS) entry which is preliminary data.</text>
</comment>
<dbReference type="InterPro" id="IPR043160">
    <property type="entry name" value="Dynein_C_barrel"/>
</dbReference>
<dbReference type="GO" id="GO:0008569">
    <property type="term" value="F:minus-end-directed microtubule motor activity"/>
    <property type="evidence" value="ECO:0007669"/>
    <property type="project" value="InterPro"/>
</dbReference>
<dbReference type="Gene3D" id="1.20.920.20">
    <property type="match status" value="2"/>
</dbReference>
<keyword evidence="13" id="KW-0206">Cytoskeleton</keyword>
<dbReference type="InterPro" id="IPR027417">
    <property type="entry name" value="P-loop_NTPase"/>
</dbReference>
<dbReference type="Pfam" id="PF12774">
    <property type="entry name" value="AAA_6"/>
    <property type="match status" value="1"/>
</dbReference>
<keyword evidence="8" id="KW-0547">Nucleotide-binding</keyword>
<dbReference type="GeneID" id="39591568"/>
<keyword evidence="7" id="KW-0677">Repeat</keyword>
<dbReference type="FunFam" id="3.40.50.300:FF:000122">
    <property type="entry name" value="Cytoplasmic dynein 1 heavy chain"/>
    <property type="match status" value="1"/>
</dbReference>
<feature type="domain" description="AAA+ ATPase" evidence="16">
    <location>
        <begin position="1921"/>
        <end position="2059"/>
    </location>
</feature>
<dbReference type="GO" id="GO:0048468">
    <property type="term" value="P:cell development"/>
    <property type="evidence" value="ECO:0007669"/>
    <property type="project" value="UniProtKB-ARBA"/>
</dbReference>
<dbReference type="Pfam" id="PF17852">
    <property type="entry name" value="Dynein_AAA_lid"/>
    <property type="match status" value="1"/>
</dbReference>
<keyword evidence="18" id="KW-1185">Reference proteome</keyword>
<dbReference type="FunFam" id="3.40.50.300:FF:000373">
    <property type="entry name" value="Cytoplasmic dynein heavy chain 2"/>
    <property type="match status" value="1"/>
</dbReference>
<dbReference type="SUPFAM" id="SSF52540">
    <property type="entry name" value="P-loop containing nucleoside triphosphate hydrolases"/>
    <property type="match status" value="4"/>
</dbReference>
<dbReference type="InterPro" id="IPR041466">
    <property type="entry name" value="Dynein_AAA5_ext"/>
</dbReference>
<dbReference type="InterPro" id="IPR035699">
    <property type="entry name" value="AAA_6"/>
</dbReference>
<dbReference type="FunFam" id="1.10.287.2620:FF:000001">
    <property type="entry name" value="Cytoplasmic dynein heavy chain 1"/>
    <property type="match status" value="1"/>
</dbReference>
<dbReference type="FunFam" id="1.20.140.100:FF:000002">
    <property type="entry name" value="Cytoplasmic dynein heavy chain 1"/>
    <property type="match status" value="1"/>
</dbReference>
<dbReference type="FunFam" id="3.40.50.300:FF:000517">
    <property type="entry name" value="Cytoplasmic dynein heavy chain 1"/>
    <property type="match status" value="1"/>
</dbReference>
<protein>
    <recommendedName>
        <fullName evidence="4">Dynein heavy chain, cytoplasmic</fullName>
    </recommendedName>
    <alternativeName>
        <fullName evidence="14">Dynein heavy chain, cytosolic</fullName>
    </alternativeName>
</protein>
<feature type="domain" description="AAA+ ATPase" evidence="16">
    <location>
        <begin position="2922"/>
        <end position="3088"/>
    </location>
</feature>
<evidence type="ECO:0000256" key="15">
    <source>
        <dbReference type="SAM" id="Coils"/>
    </source>
</evidence>
<dbReference type="GO" id="GO:0051959">
    <property type="term" value="F:dynein light intermediate chain binding"/>
    <property type="evidence" value="ECO:0007669"/>
    <property type="project" value="InterPro"/>
</dbReference>
<dbReference type="Gene3D" id="1.10.8.720">
    <property type="entry name" value="Region D6 of dynein motor"/>
    <property type="match status" value="1"/>
</dbReference>
<name>A0A427XX17_9TREE</name>
<dbReference type="SMART" id="SM00382">
    <property type="entry name" value="AAA"/>
    <property type="match status" value="3"/>
</dbReference>
<proteinExistence type="inferred from homology"/>
<dbReference type="RefSeq" id="XP_028477299.1">
    <property type="nucleotide sequence ID" value="XM_028622407.1"/>
</dbReference>
<dbReference type="Pfam" id="PF18199">
    <property type="entry name" value="Dynein_C"/>
    <property type="match status" value="1"/>
</dbReference>
<evidence type="ECO:0000256" key="5">
    <source>
        <dbReference type="ARBA" id="ARBA00022490"/>
    </source>
</evidence>
<gene>
    <name evidence="17" type="ORF">EHS24_007025</name>
</gene>
<dbReference type="InterPro" id="IPR004273">
    <property type="entry name" value="Dynein_heavy_D6_P-loop"/>
</dbReference>
<dbReference type="GO" id="GO:0007097">
    <property type="term" value="P:nuclear migration"/>
    <property type="evidence" value="ECO:0007669"/>
    <property type="project" value="UniProtKB-ARBA"/>
</dbReference>
<evidence type="ECO:0000256" key="2">
    <source>
        <dbReference type="ARBA" id="ARBA00008887"/>
    </source>
</evidence>
<comment type="subcellular location">
    <subcellularLocation>
        <location evidence="1">Cytoplasm</location>
        <location evidence="1">Cytoskeleton</location>
    </subcellularLocation>
</comment>
<evidence type="ECO:0000256" key="11">
    <source>
        <dbReference type="ARBA" id="ARBA00023054"/>
    </source>
</evidence>
<dbReference type="InterPro" id="IPR054354">
    <property type="entry name" value="DYNC2H1-like_lid"/>
</dbReference>
<dbReference type="GO" id="GO:0005524">
    <property type="term" value="F:ATP binding"/>
    <property type="evidence" value="ECO:0007669"/>
    <property type="project" value="UniProtKB-KW"/>
</dbReference>
<comment type="similarity">
    <text evidence="2">Belongs to the dynein heavy chain family.</text>
</comment>
<evidence type="ECO:0000256" key="6">
    <source>
        <dbReference type="ARBA" id="ARBA00022701"/>
    </source>
</evidence>
<dbReference type="InterPro" id="IPR024317">
    <property type="entry name" value="Dynein_heavy_chain_D4_dom"/>
</dbReference>
<keyword evidence="5" id="KW-0963">Cytoplasm</keyword>
<reference evidence="17 18" key="1">
    <citation type="submission" date="2018-11" db="EMBL/GenBank/DDBJ databases">
        <title>Genome sequence of Apiotrichum porosum DSM 27194.</title>
        <authorList>
            <person name="Aliyu H."/>
            <person name="Gorte O."/>
            <person name="Ochsenreither K."/>
        </authorList>
    </citation>
    <scope>NUCLEOTIDE SEQUENCE [LARGE SCALE GENOMIC DNA]</scope>
    <source>
        <strain evidence="17 18">DSM 27194</strain>
    </source>
</reference>
<evidence type="ECO:0000256" key="7">
    <source>
        <dbReference type="ARBA" id="ARBA00022737"/>
    </source>
</evidence>
<dbReference type="FunFam" id="1.10.472.130:FF:000002">
    <property type="entry name" value="Cytoplasmic dynein heavy chain 1"/>
    <property type="match status" value="1"/>
</dbReference>
<dbReference type="Gene3D" id="1.10.8.710">
    <property type="match status" value="1"/>
</dbReference>
<keyword evidence="6" id="KW-0493">Microtubule</keyword>
<dbReference type="FunFam" id="3.40.50.300:FF:000075">
    <property type="entry name" value="Dynein heavy chain, cytoplasmic"/>
    <property type="match status" value="1"/>
</dbReference>
<evidence type="ECO:0000256" key="13">
    <source>
        <dbReference type="ARBA" id="ARBA00023212"/>
    </source>
</evidence>
<feature type="coiled-coil region" evidence="15">
    <location>
        <begin position="3403"/>
        <end position="3451"/>
    </location>
</feature>
<evidence type="ECO:0000313" key="18">
    <source>
        <dbReference type="Proteomes" id="UP000279236"/>
    </source>
</evidence>
<dbReference type="FunFam" id="3.40.50.300:FF:000071">
    <property type="entry name" value="Cytoplasmic dynein heavy chain 1"/>
    <property type="match status" value="1"/>
</dbReference>
<dbReference type="GO" id="GO:0072384">
    <property type="term" value="P:organelle transport along microtubule"/>
    <property type="evidence" value="ECO:0007669"/>
    <property type="project" value="UniProtKB-ARBA"/>
</dbReference>
<dbReference type="Gene3D" id="6.10.140.1060">
    <property type="match status" value="1"/>
</dbReference>
<organism evidence="17 18">
    <name type="scientific">Apiotrichum porosum</name>
    <dbReference type="NCBI Taxonomy" id="105984"/>
    <lineage>
        <taxon>Eukaryota</taxon>
        <taxon>Fungi</taxon>
        <taxon>Dikarya</taxon>
        <taxon>Basidiomycota</taxon>
        <taxon>Agaricomycotina</taxon>
        <taxon>Tremellomycetes</taxon>
        <taxon>Trichosporonales</taxon>
        <taxon>Trichosporonaceae</taxon>
        <taxon>Apiotrichum</taxon>
    </lineage>
</organism>
<evidence type="ECO:0000256" key="10">
    <source>
        <dbReference type="ARBA" id="ARBA00023017"/>
    </source>
</evidence>
<dbReference type="STRING" id="105984.A0A427XX17"/>
<dbReference type="Pfam" id="PF03028">
    <property type="entry name" value="Dynein_heavy"/>
    <property type="match status" value="1"/>
</dbReference>
<dbReference type="FunFam" id="1.20.1270.280:FF:000004">
    <property type="entry name" value="Cytoplasmic dynein heavy chain 2"/>
    <property type="match status" value="1"/>
</dbReference>
<dbReference type="Pfam" id="PF12780">
    <property type="entry name" value="AAA_8"/>
    <property type="match status" value="1"/>
</dbReference>
<dbReference type="InterPro" id="IPR024743">
    <property type="entry name" value="Dynein_HC_stalk"/>
</dbReference>
<dbReference type="Gene3D" id="1.20.140.100">
    <property type="entry name" value="Dynein heavy chain, N-terminal domain 2"/>
    <property type="match status" value="1"/>
</dbReference>
<dbReference type="Gene3D" id="1.20.1270.280">
    <property type="match status" value="1"/>
</dbReference>
<dbReference type="InterPro" id="IPR013602">
    <property type="entry name" value="Dynein_heavy_linker"/>
</dbReference>
<dbReference type="InterPro" id="IPR035706">
    <property type="entry name" value="AAA_9"/>
</dbReference>
<dbReference type="GO" id="GO:0005874">
    <property type="term" value="C:microtubule"/>
    <property type="evidence" value="ECO:0007669"/>
    <property type="project" value="UniProtKB-KW"/>
</dbReference>
<dbReference type="GO" id="GO:0048731">
    <property type="term" value="P:system development"/>
    <property type="evidence" value="ECO:0007669"/>
    <property type="project" value="UniProtKB-ARBA"/>
</dbReference>
<evidence type="ECO:0000256" key="1">
    <source>
        <dbReference type="ARBA" id="ARBA00004245"/>
    </source>
</evidence>
<keyword evidence="10" id="KW-0243">Dynein</keyword>
<dbReference type="InterPro" id="IPR042228">
    <property type="entry name" value="Dynein_linker_3"/>
</dbReference>
<dbReference type="InterPro" id="IPR026983">
    <property type="entry name" value="DHC"/>
</dbReference>
<comment type="subunit">
    <text evidence="3">Consists of at least two heavy chains and a number of intermediate and light chains.</text>
</comment>
<dbReference type="Gene3D" id="1.10.287.2620">
    <property type="match status" value="1"/>
</dbReference>
<keyword evidence="11 15" id="KW-0175">Coiled coil</keyword>
<dbReference type="Gene3D" id="1.10.8.1220">
    <property type="match status" value="1"/>
</dbReference>
<dbReference type="EMBL" id="RSCE01000004">
    <property type="protein sequence ID" value="RSH83347.1"/>
    <property type="molecule type" value="Genomic_DNA"/>
</dbReference>
<evidence type="ECO:0000256" key="8">
    <source>
        <dbReference type="ARBA" id="ARBA00022741"/>
    </source>
</evidence>
<dbReference type="GO" id="GO:0045505">
    <property type="term" value="F:dynein intermediate chain binding"/>
    <property type="evidence" value="ECO:0007669"/>
    <property type="project" value="InterPro"/>
</dbReference>
<dbReference type="Pfam" id="PF18198">
    <property type="entry name" value="AAA_lid_11"/>
    <property type="match status" value="1"/>
</dbReference>
<dbReference type="FunFam" id="1.20.920.30:FF:000001">
    <property type="entry name" value="Cytoplasmic dynein heavy chain 1"/>
    <property type="match status" value="1"/>
</dbReference>
<dbReference type="Pfam" id="PF12777">
    <property type="entry name" value="MT"/>
    <property type="match status" value="1"/>
</dbReference>